<dbReference type="Gene3D" id="3.30.420.10">
    <property type="entry name" value="Ribonuclease H-like superfamily/Ribonuclease H"/>
    <property type="match status" value="1"/>
</dbReference>
<comment type="caution">
    <text evidence="2">The sequence shown here is derived from an EMBL/GenBank/DDBJ whole genome shotgun (WGS) entry which is preliminary data.</text>
</comment>
<keyword evidence="3" id="KW-1185">Reference proteome</keyword>
<dbReference type="EMBL" id="JADBGQ010000001">
    <property type="protein sequence ID" value="KAG5413166.1"/>
    <property type="molecule type" value="Genomic_DNA"/>
</dbReference>
<dbReference type="Proteomes" id="UP000823674">
    <property type="component" value="Chromosome A01"/>
</dbReference>
<gene>
    <name evidence="2" type="primary">A01g501110.1_BraROA</name>
    <name evidence="2" type="ORF">IGI04_000733</name>
</gene>
<dbReference type="InterPro" id="IPR012337">
    <property type="entry name" value="RNaseH-like_sf"/>
</dbReference>
<evidence type="ECO:0000313" key="3">
    <source>
        <dbReference type="Proteomes" id="UP000823674"/>
    </source>
</evidence>
<dbReference type="InterPro" id="IPR044730">
    <property type="entry name" value="RNase_H-like_dom_plant"/>
</dbReference>
<reference evidence="2 3" key="1">
    <citation type="submission" date="2021-03" db="EMBL/GenBank/DDBJ databases">
        <authorList>
            <person name="King G.J."/>
            <person name="Bancroft I."/>
            <person name="Baten A."/>
            <person name="Bloomfield J."/>
            <person name="Borpatragohain P."/>
            <person name="He Z."/>
            <person name="Irish N."/>
            <person name="Irwin J."/>
            <person name="Liu K."/>
            <person name="Mauleon R.P."/>
            <person name="Moore J."/>
            <person name="Morris R."/>
            <person name="Ostergaard L."/>
            <person name="Wang B."/>
            <person name="Wells R."/>
        </authorList>
    </citation>
    <scope>NUCLEOTIDE SEQUENCE [LARGE SCALE GENOMIC DNA]</scope>
    <source>
        <strain evidence="2">R-o-18</strain>
        <tissue evidence="2">Leaf</tissue>
    </source>
</reference>
<evidence type="ECO:0000259" key="1">
    <source>
        <dbReference type="Pfam" id="PF13456"/>
    </source>
</evidence>
<dbReference type="PANTHER" id="PTHR34146">
    <property type="entry name" value="POLYNUCLEOTIDYL TRANSFERASE, RIBONUCLEASE H-LIKE SUPERFAMILY PROTEIN-RELATED"/>
    <property type="match status" value="1"/>
</dbReference>
<dbReference type="Pfam" id="PF13456">
    <property type="entry name" value="RVT_3"/>
    <property type="match status" value="1"/>
</dbReference>
<dbReference type="PANTHER" id="PTHR34146:SF3">
    <property type="entry name" value="POLYNUCLEOTIDYL TRANSFERASE, RIBONUCLEASE H-LIKE SUPERFAMILY PROTEIN"/>
    <property type="match status" value="1"/>
</dbReference>
<dbReference type="InterPro" id="IPR002156">
    <property type="entry name" value="RNaseH_domain"/>
</dbReference>
<dbReference type="InterPro" id="IPR036397">
    <property type="entry name" value="RNaseH_sf"/>
</dbReference>
<evidence type="ECO:0000313" key="2">
    <source>
        <dbReference type="EMBL" id="KAG5413166.1"/>
    </source>
</evidence>
<sequence length="132" mass="14841">MEMSGTTTLFGAKRVSTAESPLHAEAEGLIWAMQESLNRRYMSVHFESDCQQLVNLLQRDEEEWPALAPELDEIKALCTSFDTFSIAYVSRSLNIRADGLAKGVRSRDLRVTYVQSCAPWWLAPVANQMDAV</sequence>
<dbReference type="CDD" id="cd06222">
    <property type="entry name" value="RNase_H_like"/>
    <property type="match status" value="1"/>
</dbReference>
<dbReference type="SUPFAM" id="SSF53098">
    <property type="entry name" value="Ribonuclease H-like"/>
    <property type="match status" value="1"/>
</dbReference>
<feature type="domain" description="RNase H type-1" evidence="1">
    <location>
        <begin position="4"/>
        <end position="102"/>
    </location>
</feature>
<name>A0ABQ7NSR5_BRACM</name>
<organism evidence="2 3">
    <name type="scientific">Brassica rapa subsp. trilocularis</name>
    <dbReference type="NCBI Taxonomy" id="1813537"/>
    <lineage>
        <taxon>Eukaryota</taxon>
        <taxon>Viridiplantae</taxon>
        <taxon>Streptophyta</taxon>
        <taxon>Embryophyta</taxon>
        <taxon>Tracheophyta</taxon>
        <taxon>Spermatophyta</taxon>
        <taxon>Magnoliopsida</taxon>
        <taxon>eudicotyledons</taxon>
        <taxon>Gunneridae</taxon>
        <taxon>Pentapetalae</taxon>
        <taxon>rosids</taxon>
        <taxon>malvids</taxon>
        <taxon>Brassicales</taxon>
        <taxon>Brassicaceae</taxon>
        <taxon>Brassiceae</taxon>
        <taxon>Brassica</taxon>
    </lineage>
</organism>
<proteinExistence type="predicted"/>
<accession>A0ABQ7NSR5</accession>
<protein>
    <recommendedName>
        <fullName evidence="1">RNase H type-1 domain-containing protein</fullName>
    </recommendedName>
</protein>